<evidence type="ECO:0000313" key="13">
    <source>
        <dbReference type="Proteomes" id="UP000053557"/>
    </source>
</evidence>
<sequence length="77" mass="7898">MLTFAKVLLALSSVLLVTVILLQSGRSAGLGAITGGGNEGGASRRGKGTDPMLARTTSIVAVIFFGASIWIAWLVTH</sequence>
<dbReference type="GO" id="GO:0065002">
    <property type="term" value="P:intracellular protein transmembrane transport"/>
    <property type="evidence" value="ECO:0007669"/>
    <property type="project" value="TreeGrafter"/>
</dbReference>
<evidence type="ECO:0000256" key="7">
    <source>
        <dbReference type="ARBA" id="ARBA00022989"/>
    </source>
</evidence>
<comment type="similarity">
    <text evidence="2 10">Belongs to the SecG family.</text>
</comment>
<dbReference type="GO" id="GO:0005886">
    <property type="term" value="C:plasma membrane"/>
    <property type="evidence" value="ECO:0007669"/>
    <property type="project" value="UniProtKB-SubCell"/>
</dbReference>
<dbReference type="PRINTS" id="PR01651">
    <property type="entry name" value="SECGEXPORT"/>
</dbReference>
<dbReference type="PANTHER" id="PTHR34182:SF1">
    <property type="entry name" value="PROTEIN-EXPORT MEMBRANE PROTEIN SECG"/>
    <property type="match status" value="1"/>
</dbReference>
<name>A0A101XTX7_9BACL</name>
<dbReference type="EMBL" id="LPVJ01000001">
    <property type="protein sequence ID" value="KUO97475.1"/>
    <property type="molecule type" value="Genomic_DNA"/>
</dbReference>
<organism evidence="11 13">
    <name type="scientific">Ferroacidibacillus organovorans</name>
    <dbReference type="NCBI Taxonomy" id="1765683"/>
    <lineage>
        <taxon>Bacteria</taxon>
        <taxon>Bacillati</taxon>
        <taxon>Bacillota</taxon>
        <taxon>Bacilli</taxon>
        <taxon>Bacillales</taxon>
        <taxon>Alicyclobacillaceae</taxon>
        <taxon>Ferroacidibacillus</taxon>
    </lineage>
</organism>
<feature type="transmembrane region" description="Helical" evidence="10">
    <location>
        <begin position="53"/>
        <end position="75"/>
    </location>
</feature>
<proteinExistence type="inferred from homology"/>
<protein>
    <recommendedName>
        <fullName evidence="10">Protein-export membrane protein SecG</fullName>
    </recommendedName>
</protein>
<keyword evidence="7 10" id="KW-1133">Transmembrane helix</keyword>
<keyword evidence="8 10" id="KW-0811">Translocation</keyword>
<keyword evidence="5 10" id="KW-0812">Transmembrane</keyword>
<evidence type="ECO:0000256" key="8">
    <source>
        <dbReference type="ARBA" id="ARBA00023010"/>
    </source>
</evidence>
<comment type="caution">
    <text evidence="10">Lacks conserved residue(s) required for the propagation of feature annotation.</text>
</comment>
<evidence type="ECO:0000313" key="11">
    <source>
        <dbReference type="EMBL" id="KUO97453.1"/>
    </source>
</evidence>
<keyword evidence="4 10" id="KW-1003">Cell membrane</keyword>
<keyword evidence="3 10" id="KW-0813">Transport</keyword>
<reference evidence="11 13" key="1">
    <citation type="submission" date="2015-12" db="EMBL/GenBank/DDBJ databases">
        <title>Draft genome sequence of Acidibacillus ferrooxidans ITV001, isolated from a chalcopyrite acid mine drainage site in Brazil.</title>
        <authorList>
            <person name="Dall'Agnol H."/>
            <person name="Nancucheo I."/>
            <person name="Johnson B."/>
            <person name="Oliveira R."/>
            <person name="Leite L."/>
            <person name="Pylro V."/>
            <person name="Nunes G.L."/>
            <person name="Tzotzos G."/>
            <person name="Fernandes G.R."/>
            <person name="Dutra J."/>
            <person name="Orellana S.C."/>
            <person name="Oliveira G."/>
        </authorList>
    </citation>
    <scope>NUCLEOTIDE SEQUENCE [LARGE SCALE GENOMIC DNA]</scope>
    <source>
        <strain evidence="11">ITV001</strain>
        <strain evidence="13">ITV01</strain>
    </source>
</reference>
<dbReference type="GO" id="GO:0009306">
    <property type="term" value="P:protein secretion"/>
    <property type="evidence" value="ECO:0007669"/>
    <property type="project" value="UniProtKB-UniRule"/>
</dbReference>
<keyword evidence="9 10" id="KW-0472">Membrane</keyword>
<dbReference type="Pfam" id="PF03840">
    <property type="entry name" value="SecG"/>
    <property type="match status" value="1"/>
</dbReference>
<comment type="caution">
    <text evidence="11">The sequence shown here is derived from an EMBL/GenBank/DDBJ whole genome shotgun (WGS) entry which is preliminary data.</text>
</comment>
<evidence type="ECO:0000256" key="2">
    <source>
        <dbReference type="ARBA" id="ARBA00008445"/>
    </source>
</evidence>
<dbReference type="InterPro" id="IPR004692">
    <property type="entry name" value="SecG"/>
</dbReference>
<dbReference type="EMBL" id="LPVJ01000001">
    <property type="protein sequence ID" value="KUO97453.1"/>
    <property type="molecule type" value="Genomic_DNA"/>
</dbReference>
<dbReference type="PANTHER" id="PTHR34182">
    <property type="entry name" value="PROTEIN-EXPORT MEMBRANE PROTEIN SECG"/>
    <property type="match status" value="1"/>
</dbReference>
<evidence type="ECO:0000256" key="4">
    <source>
        <dbReference type="ARBA" id="ARBA00022475"/>
    </source>
</evidence>
<keyword evidence="13" id="KW-1185">Reference proteome</keyword>
<evidence type="ECO:0000256" key="5">
    <source>
        <dbReference type="ARBA" id="ARBA00022692"/>
    </source>
</evidence>
<accession>A0A101XTX7</accession>
<dbReference type="GO" id="GO:0015450">
    <property type="term" value="F:protein-transporting ATPase activity"/>
    <property type="evidence" value="ECO:0007669"/>
    <property type="project" value="UniProtKB-UniRule"/>
</dbReference>
<evidence type="ECO:0000256" key="6">
    <source>
        <dbReference type="ARBA" id="ARBA00022927"/>
    </source>
</evidence>
<dbReference type="NCBIfam" id="TIGR00810">
    <property type="entry name" value="secG"/>
    <property type="match status" value="1"/>
</dbReference>
<comment type="subcellular location">
    <subcellularLocation>
        <location evidence="1 10">Cell membrane</location>
        <topology evidence="1 10">Multi-pass membrane protein</topology>
    </subcellularLocation>
</comment>
<evidence type="ECO:0000256" key="10">
    <source>
        <dbReference type="RuleBase" id="RU365087"/>
    </source>
</evidence>
<keyword evidence="6 10" id="KW-0653">Protein transport</keyword>
<dbReference type="Proteomes" id="UP000053557">
    <property type="component" value="Unassembled WGS sequence"/>
</dbReference>
<dbReference type="AlphaFoldDB" id="A0A101XTX7"/>
<evidence type="ECO:0000313" key="12">
    <source>
        <dbReference type="EMBL" id="KUO97475.1"/>
    </source>
</evidence>
<dbReference type="GO" id="GO:0043952">
    <property type="term" value="P:protein transport by the Sec complex"/>
    <property type="evidence" value="ECO:0007669"/>
    <property type="project" value="TreeGrafter"/>
</dbReference>
<evidence type="ECO:0000256" key="9">
    <source>
        <dbReference type="ARBA" id="ARBA00023136"/>
    </source>
</evidence>
<comment type="function">
    <text evidence="10">Involved in protein export. Participates in an early event of protein translocation.</text>
</comment>
<gene>
    <name evidence="11" type="ORF">ATW55_06220</name>
    <name evidence="12" type="ORF">ATW55_06345</name>
</gene>
<evidence type="ECO:0000256" key="1">
    <source>
        <dbReference type="ARBA" id="ARBA00004651"/>
    </source>
</evidence>
<evidence type="ECO:0000256" key="3">
    <source>
        <dbReference type="ARBA" id="ARBA00022448"/>
    </source>
</evidence>
<dbReference type="RefSeq" id="WP_067711024.1">
    <property type="nucleotide sequence ID" value="NZ_LPVJ01000001.1"/>
</dbReference>